<sequence length="217" mass="23412">MVMPVVDVDLRYSSEPQPLAVHTEQGLVNIQRVGDMFLFVSLLLIICWLPVLSGSNTYRALPPRRSADASLGGWNTAELFFSHAPLAPRRPAKGTQLALLNLVTGGYSDRDRVLRGSGPGLMKPLGRQRASTLYRPRGGGACVVTNATTLGLQWRENSSRLRLSPLFLAVLRSAEGPGQKDASAGVEAFHLTSLSFLLAGSCQRFSYSQEGVSASVE</sequence>
<dbReference type="EMBL" id="JACVVK020000078">
    <property type="protein sequence ID" value="KAK7495000.1"/>
    <property type="molecule type" value="Genomic_DNA"/>
</dbReference>
<feature type="transmembrane region" description="Helical" evidence="1">
    <location>
        <begin position="36"/>
        <end position="55"/>
    </location>
</feature>
<keyword evidence="1" id="KW-0812">Transmembrane</keyword>
<feature type="non-terminal residue" evidence="2">
    <location>
        <position position="217"/>
    </location>
</feature>
<organism evidence="2 3">
    <name type="scientific">Batillaria attramentaria</name>
    <dbReference type="NCBI Taxonomy" id="370345"/>
    <lineage>
        <taxon>Eukaryota</taxon>
        <taxon>Metazoa</taxon>
        <taxon>Spiralia</taxon>
        <taxon>Lophotrochozoa</taxon>
        <taxon>Mollusca</taxon>
        <taxon>Gastropoda</taxon>
        <taxon>Caenogastropoda</taxon>
        <taxon>Sorbeoconcha</taxon>
        <taxon>Cerithioidea</taxon>
        <taxon>Batillariidae</taxon>
        <taxon>Batillaria</taxon>
    </lineage>
</organism>
<protein>
    <submittedName>
        <fullName evidence="2">Uncharacterized protein</fullName>
    </submittedName>
</protein>
<name>A0ABD0L6X3_9CAEN</name>
<evidence type="ECO:0000313" key="3">
    <source>
        <dbReference type="Proteomes" id="UP001519460"/>
    </source>
</evidence>
<accession>A0ABD0L6X3</accession>
<evidence type="ECO:0000313" key="2">
    <source>
        <dbReference type="EMBL" id="KAK7495000.1"/>
    </source>
</evidence>
<dbReference type="Proteomes" id="UP001519460">
    <property type="component" value="Unassembled WGS sequence"/>
</dbReference>
<keyword evidence="3" id="KW-1185">Reference proteome</keyword>
<keyword evidence="1" id="KW-1133">Transmembrane helix</keyword>
<proteinExistence type="predicted"/>
<dbReference type="AlphaFoldDB" id="A0ABD0L6X3"/>
<comment type="caution">
    <text evidence="2">The sequence shown here is derived from an EMBL/GenBank/DDBJ whole genome shotgun (WGS) entry which is preliminary data.</text>
</comment>
<evidence type="ECO:0000256" key="1">
    <source>
        <dbReference type="SAM" id="Phobius"/>
    </source>
</evidence>
<reference evidence="2 3" key="1">
    <citation type="journal article" date="2023" name="Sci. Data">
        <title>Genome assembly of the Korean intertidal mud-creeper Batillaria attramentaria.</title>
        <authorList>
            <person name="Patra A.K."/>
            <person name="Ho P.T."/>
            <person name="Jun S."/>
            <person name="Lee S.J."/>
            <person name="Kim Y."/>
            <person name="Won Y.J."/>
        </authorList>
    </citation>
    <scope>NUCLEOTIDE SEQUENCE [LARGE SCALE GENOMIC DNA]</scope>
    <source>
        <strain evidence="2">Wonlab-2016</strain>
    </source>
</reference>
<gene>
    <name evidence="2" type="ORF">BaRGS_00013640</name>
</gene>
<keyword evidence="1" id="KW-0472">Membrane</keyword>